<dbReference type="AlphaFoldDB" id="A0AAW5JM70"/>
<evidence type="ECO:0000313" key="2">
    <source>
        <dbReference type="Proteomes" id="UP001204562"/>
    </source>
</evidence>
<dbReference type="EMBL" id="JANFYS010000004">
    <property type="protein sequence ID" value="MCQ4769465.1"/>
    <property type="molecule type" value="Genomic_DNA"/>
</dbReference>
<gene>
    <name evidence="1" type="ORF">NE579_03150</name>
</gene>
<organism evidence="1 2">
    <name type="scientific">Intestinimonas massiliensis</name>
    <name type="common">ex Afouda et al. 2020</name>
    <dbReference type="NCBI Taxonomy" id="1673721"/>
    <lineage>
        <taxon>Bacteria</taxon>
        <taxon>Bacillati</taxon>
        <taxon>Bacillota</taxon>
        <taxon>Clostridia</taxon>
        <taxon>Eubacteriales</taxon>
        <taxon>Intestinimonas</taxon>
    </lineage>
</organism>
<reference evidence="1" key="1">
    <citation type="submission" date="2022-06" db="EMBL/GenBank/DDBJ databases">
        <title>Isolation of gut microbiota from human fecal samples.</title>
        <authorList>
            <person name="Pamer E.G."/>
            <person name="Barat B."/>
            <person name="Waligurski E."/>
            <person name="Medina S."/>
            <person name="Paddock L."/>
            <person name="Mostad J."/>
        </authorList>
    </citation>
    <scope>NUCLEOTIDE SEQUENCE</scope>
    <source>
        <strain evidence="1">DFI.9.91</strain>
    </source>
</reference>
<proteinExistence type="predicted"/>
<comment type="caution">
    <text evidence="1">The sequence shown here is derived from an EMBL/GenBank/DDBJ whole genome shotgun (WGS) entry which is preliminary data.</text>
</comment>
<evidence type="ECO:0000313" key="1">
    <source>
        <dbReference type="EMBL" id="MCQ4769465.1"/>
    </source>
</evidence>
<name>A0AAW5JM70_9FIRM</name>
<dbReference type="Proteomes" id="UP001204562">
    <property type="component" value="Unassembled WGS sequence"/>
</dbReference>
<protein>
    <submittedName>
        <fullName evidence="1">Uncharacterized protein</fullName>
    </submittedName>
</protein>
<dbReference type="RefSeq" id="WP_256303225.1">
    <property type="nucleotide sequence ID" value="NZ_JANFYS010000004.1"/>
</dbReference>
<sequence>MFGRICCLEKRGWRVRLVREEILGLTLLRAEVPAPVRPRRLKKAARLLAGQGIRRVVAPPGFGDWPLLRSQGLEPVETAGLCQAMGARLAQAALRERGLRASESTVALRAQRVTRALRLTALELCPVVRRVVVTAPGGGDALRAELRREFGVPAVEESRSLRPDVALHFGEAGGGGQTVFRLYGAEPDLAGFMLTPAGQELPADCDRLPILAALWETGRLSCERLDVISCSGT</sequence>
<accession>A0AAW5JM70</accession>